<protein>
    <submittedName>
        <fullName evidence="1">Uncharacterized protein</fullName>
    </submittedName>
</protein>
<keyword evidence="2" id="KW-1185">Reference proteome</keyword>
<reference evidence="1 2" key="1">
    <citation type="journal article" date="2020" name="Mol. Plant">
        <title>The Chromosome-Based Rubber Tree Genome Provides New Insights into Spurge Genome Evolution and Rubber Biosynthesis.</title>
        <authorList>
            <person name="Liu J."/>
            <person name="Shi C."/>
            <person name="Shi C.C."/>
            <person name="Li W."/>
            <person name="Zhang Q.J."/>
            <person name="Zhang Y."/>
            <person name="Li K."/>
            <person name="Lu H.F."/>
            <person name="Shi C."/>
            <person name="Zhu S.T."/>
            <person name="Xiao Z.Y."/>
            <person name="Nan H."/>
            <person name="Yue Y."/>
            <person name="Zhu X.G."/>
            <person name="Wu Y."/>
            <person name="Hong X.N."/>
            <person name="Fan G.Y."/>
            <person name="Tong Y."/>
            <person name="Zhang D."/>
            <person name="Mao C.L."/>
            <person name="Liu Y.L."/>
            <person name="Hao S.J."/>
            <person name="Liu W.Q."/>
            <person name="Lv M.Q."/>
            <person name="Zhang H.B."/>
            <person name="Liu Y."/>
            <person name="Hu-Tang G.R."/>
            <person name="Wang J.P."/>
            <person name="Wang J.H."/>
            <person name="Sun Y.H."/>
            <person name="Ni S.B."/>
            <person name="Chen W.B."/>
            <person name="Zhang X.C."/>
            <person name="Jiao Y.N."/>
            <person name="Eichler E.E."/>
            <person name="Li G.H."/>
            <person name="Liu X."/>
            <person name="Gao L.Z."/>
        </authorList>
    </citation>
    <scope>NUCLEOTIDE SEQUENCE [LARGE SCALE GENOMIC DNA]</scope>
    <source>
        <strain evidence="2">cv. GT1</strain>
        <tissue evidence="1">Leaf</tissue>
    </source>
</reference>
<dbReference type="EMBL" id="JAAGAX010000511">
    <property type="protein sequence ID" value="KAF2281767.1"/>
    <property type="molecule type" value="Genomic_DNA"/>
</dbReference>
<dbReference type="Proteomes" id="UP000467840">
    <property type="component" value="Unassembled WGS sequence"/>
</dbReference>
<organism evidence="1 2">
    <name type="scientific">Hevea brasiliensis</name>
    <name type="common">Para rubber tree</name>
    <name type="synonym">Siphonia brasiliensis</name>
    <dbReference type="NCBI Taxonomy" id="3981"/>
    <lineage>
        <taxon>Eukaryota</taxon>
        <taxon>Viridiplantae</taxon>
        <taxon>Streptophyta</taxon>
        <taxon>Embryophyta</taxon>
        <taxon>Tracheophyta</taxon>
        <taxon>Spermatophyta</taxon>
        <taxon>Magnoliopsida</taxon>
        <taxon>eudicotyledons</taxon>
        <taxon>Gunneridae</taxon>
        <taxon>Pentapetalae</taxon>
        <taxon>rosids</taxon>
        <taxon>fabids</taxon>
        <taxon>Malpighiales</taxon>
        <taxon>Euphorbiaceae</taxon>
        <taxon>Crotonoideae</taxon>
        <taxon>Micrandreae</taxon>
        <taxon>Hevea</taxon>
    </lineage>
</organism>
<comment type="caution">
    <text evidence="1">The sequence shown here is derived from an EMBL/GenBank/DDBJ whole genome shotgun (WGS) entry which is preliminary data.</text>
</comment>
<proteinExistence type="predicted"/>
<evidence type="ECO:0000313" key="1">
    <source>
        <dbReference type="EMBL" id="KAF2281767.1"/>
    </source>
</evidence>
<evidence type="ECO:0000313" key="2">
    <source>
        <dbReference type="Proteomes" id="UP000467840"/>
    </source>
</evidence>
<name>A0A6A6JZC8_HEVBR</name>
<sequence>MLRQNLGRRAAYHCKAHSAAYWMLDLALESIDKNSRTLVISQEEDSPAPLVTIQPAQALPKEHAAIKVTEKHAVSVFNVRGQGAVSLQSIGKMWVTAAYRVSSPRNSPGHYLLSDLKLEVGSSVDDKVRRLHTQKDEFFTPPKQGEKQVVENDNAVEKYCANLLSERTNNIPSIRGIPKRPSCKLKQEADTVMRDRGQTPWELIRTDVEYDFVEEGDAQRGRLLDFLESCIQSSVIQDTSSYIKISAIGITKNPATIVRPIVMDDRSVSAVRVIETHCVKVMQVSRITGKAHCIGALEAIVQFTLFTTSDPKKCKLGDLRVSVKPINSAGRPTSEQLTHNSTYTCALPIDLEASYEHTRLGEDKFHVPYTQDAVLPKNRTGILPVNRVKLKNKADTAIRNVTKTPWDLIKTGIPYGTPSNQPGVHSNVLLDNIGRSIGFHVTNRWWNSRI</sequence>
<accession>A0A6A6JZC8</accession>
<dbReference type="AlphaFoldDB" id="A0A6A6JZC8"/>
<gene>
    <name evidence="1" type="ORF">GH714_042591</name>
</gene>